<comment type="similarity">
    <text evidence="1">Belongs to the 'phage' integrase family.</text>
</comment>
<dbReference type="SUPFAM" id="SSF56349">
    <property type="entry name" value="DNA breaking-rejoining enzymes"/>
    <property type="match status" value="1"/>
</dbReference>
<evidence type="ECO:0000256" key="2">
    <source>
        <dbReference type="ARBA" id="ARBA00022908"/>
    </source>
</evidence>
<evidence type="ECO:0000259" key="5">
    <source>
        <dbReference type="PROSITE" id="PS51898"/>
    </source>
</evidence>
<dbReference type="Gene3D" id="1.10.150.130">
    <property type="match status" value="1"/>
</dbReference>
<dbReference type="InterPro" id="IPR013762">
    <property type="entry name" value="Integrase-like_cat_sf"/>
</dbReference>
<evidence type="ECO:0000256" key="3">
    <source>
        <dbReference type="ARBA" id="ARBA00023125"/>
    </source>
</evidence>
<reference evidence="7" key="1">
    <citation type="journal article" date="2019" name="Int. J. Syst. Evol. Microbiol.">
        <title>The Global Catalogue of Microorganisms (GCM) 10K type strain sequencing project: providing services to taxonomists for standard genome sequencing and annotation.</title>
        <authorList>
            <consortium name="The Broad Institute Genomics Platform"/>
            <consortium name="The Broad Institute Genome Sequencing Center for Infectious Disease"/>
            <person name="Wu L."/>
            <person name="Ma J."/>
        </authorList>
    </citation>
    <scope>NUCLEOTIDE SEQUENCE [LARGE SCALE GENOMIC DNA]</scope>
    <source>
        <strain evidence="7">CCUG 42001</strain>
    </source>
</reference>
<dbReference type="Pfam" id="PF14659">
    <property type="entry name" value="Phage_int_SAM_3"/>
    <property type="match status" value="1"/>
</dbReference>
<evidence type="ECO:0000313" key="6">
    <source>
        <dbReference type="EMBL" id="MFC6385159.1"/>
    </source>
</evidence>
<keyword evidence="3" id="KW-0238">DNA-binding</keyword>
<sequence>MASYQEIAPNKFKIYVDVETEEGQKRKRRTKTIVAKSDRALKKAITEFEIEVSKQSENLSKIKFEQFADRWMNVYVRPKLTVKTRNTYKTCLDNGPIDYFGDMQLAKIKTYHVEKFFAEQKKINAGSLKGKYLCLCSIFTKAVKWGVIENSPMKNVDEPQERSKRERPFKAYTEVQLKKVLAVLDRDAFKKLRIQSKLACFVGLRLAEIAGLRKDCFDFVHNKIRIDRTLQYDKETKKFFLGPVKNKMPRIVNVPQKFMQGELKEYVYWHNWLQKKCGEAWKPLIINKQPIDLLFTNEIGYPNHINSMGNEWIKFLKKHPNLPYLNFHGLRHTCASLLVLKGVNFKIIQEQLGHKNIRETIETYSHLEESSKAEALDKLDEVL</sequence>
<evidence type="ECO:0000256" key="1">
    <source>
        <dbReference type="ARBA" id="ARBA00008857"/>
    </source>
</evidence>
<organism evidence="6 7">
    <name type="scientific">Sporolactobacillus kofuensis</name>
    <dbReference type="NCBI Taxonomy" id="269672"/>
    <lineage>
        <taxon>Bacteria</taxon>
        <taxon>Bacillati</taxon>
        <taxon>Bacillota</taxon>
        <taxon>Bacilli</taxon>
        <taxon>Bacillales</taxon>
        <taxon>Sporolactobacillaceae</taxon>
        <taxon>Sporolactobacillus</taxon>
    </lineage>
</organism>
<gene>
    <name evidence="6" type="ORF">ACFP7A_00970</name>
</gene>
<dbReference type="InterPro" id="IPR004107">
    <property type="entry name" value="Integrase_SAM-like_N"/>
</dbReference>
<dbReference type="CDD" id="cd01189">
    <property type="entry name" value="INT_ICEBs1_C_like"/>
    <property type="match status" value="1"/>
</dbReference>
<protein>
    <submittedName>
        <fullName evidence="6">Tyrosine-type recombinase/integrase</fullName>
    </submittedName>
</protein>
<name>A0ABW1WDB4_9BACL</name>
<dbReference type="InterPro" id="IPR010998">
    <property type="entry name" value="Integrase_recombinase_N"/>
</dbReference>
<dbReference type="Gene3D" id="1.10.443.10">
    <property type="entry name" value="Intergrase catalytic core"/>
    <property type="match status" value="1"/>
</dbReference>
<dbReference type="Pfam" id="PF00589">
    <property type="entry name" value="Phage_integrase"/>
    <property type="match status" value="1"/>
</dbReference>
<accession>A0ABW1WDB4</accession>
<keyword evidence="4" id="KW-0233">DNA recombination</keyword>
<dbReference type="InterPro" id="IPR050090">
    <property type="entry name" value="Tyrosine_recombinase_XerCD"/>
</dbReference>
<dbReference type="Proteomes" id="UP001596267">
    <property type="component" value="Unassembled WGS sequence"/>
</dbReference>
<feature type="domain" description="Tyr recombinase" evidence="5">
    <location>
        <begin position="167"/>
        <end position="377"/>
    </location>
</feature>
<comment type="caution">
    <text evidence="6">The sequence shown here is derived from an EMBL/GenBank/DDBJ whole genome shotgun (WGS) entry which is preliminary data.</text>
</comment>
<dbReference type="EMBL" id="JBHSTQ010000001">
    <property type="protein sequence ID" value="MFC6385159.1"/>
    <property type="molecule type" value="Genomic_DNA"/>
</dbReference>
<dbReference type="PROSITE" id="PS51898">
    <property type="entry name" value="TYR_RECOMBINASE"/>
    <property type="match status" value="1"/>
</dbReference>
<dbReference type="PANTHER" id="PTHR30349:SF64">
    <property type="entry name" value="PROPHAGE INTEGRASE INTD-RELATED"/>
    <property type="match status" value="1"/>
</dbReference>
<evidence type="ECO:0000256" key="4">
    <source>
        <dbReference type="ARBA" id="ARBA00023172"/>
    </source>
</evidence>
<dbReference type="InterPro" id="IPR002104">
    <property type="entry name" value="Integrase_catalytic"/>
</dbReference>
<dbReference type="RefSeq" id="WP_253053677.1">
    <property type="nucleotide sequence ID" value="NZ_JAMXWN010000005.1"/>
</dbReference>
<dbReference type="InterPro" id="IPR011010">
    <property type="entry name" value="DNA_brk_join_enz"/>
</dbReference>
<dbReference type="PANTHER" id="PTHR30349">
    <property type="entry name" value="PHAGE INTEGRASE-RELATED"/>
    <property type="match status" value="1"/>
</dbReference>
<evidence type="ECO:0000313" key="7">
    <source>
        <dbReference type="Proteomes" id="UP001596267"/>
    </source>
</evidence>
<proteinExistence type="inferred from homology"/>
<keyword evidence="7" id="KW-1185">Reference proteome</keyword>
<keyword evidence="2" id="KW-0229">DNA integration</keyword>